<keyword evidence="2" id="KW-1185">Reference proteome</keyword>
<dbReference type="GeneID" id="19155442"/>
<dbReference type="HOGENOM" id="CLU_799251_0_0_1"/>
<evidence type="ECO:0000313" key="2">
    <source>
        <dbReference type="Proteomes" id="UP000019484"/>
    </source>
</evidence>
<evidence type="ECO:0000313" key="1">
    <source>
        <dbReference type="EMBL" id="EXJ95414.1"/>
    </source>
</evidence>
<sequence length="347" mass="39655">MFDVYRFPFEEDDSVEMLSQLEAVCETILSLASSDTIGFRDKWPVDQHTKEVDYTAAFLDMNHVCYTKHKLEGSSMRHNTGYLTGLLRRYLKVCSQPSRETAQTVSLLVNLGADVNGTMGPNVCSSWVDHTYTIWRRILRMLPYASTGKDDVALWGHALKVCLQAGADPTLPLPYHISQPEADWWFSNRRPPMSQQYDRVIICEWTARELLAMSIWKETLCHLLSEVGATGSSKQIIVLGPKEPWRVIPRHFLDTWLEDEACYFPTIGKPKHRHRFPYIEHRHRFPYIGVGPTPRYTLMTGQIDRLLTVSEAEQTYFEDGLDALHAAGWSDEEIRGLPPLPGISLGN</sequence>
<proteinExistence type="predicted"/>
<dbReference type="STRING" id="1182541.W9ZLQ9"/>
<dbReference type="RefSeq" id="XP_007719643.1">
    <property type="nucleotide sequence ID" value="XM_007721453.1"/>
</dbReference>
<dbReference type="Proteomes" id="UP000019484">
    <property type="component" value="Unassembled WGS sequence"/>
</dbReference>
<dbReference type="AlphaFoldDB" id="W9ZLQ9"/>
<reference evidence="1 2" key="1">
    <citation type="submission" date="2013-03" db="EMBL/GenBank/DDBJ databases">
        <title>The Genome Sequence of Capronia coronata CBS 617.96.</title>
        <authorList>
            <consortium name="The Broad Institute Genomics Platform"/>
            <person name="Cuomo C."/>
            <person name="de Hoog S."/>
            <person name="Gorbushina A."/>
            <person name="Walker B."/>
            <person name="Young S.K."/>
            <person name="Zeng Q."/>
            <person name="Gargeya S."/>
            <person name="Fitzgerald M."/>
            <person name="Haas B."/>
            <person name="Abouelleil A."/>
            <person name="Allen A.W."/>
            <person name="Alvarado L."/>
            <person name="Arachchi H.M."/>
            <person name="Berlin A.M."/>
            <person name="Chapman S.B."/>
            <person name="Gainer-Dewar J."/>
            <person name="Goldberg J."/>
            <person name="Griggs A."/>
            <person name="Gujja S."/>
            <person name="Hansen M."/>
            <person name="Howarth C."/>
            <person name="Imamovic A."/>
            <person name="Ireland A."/>
            <person name="Larimer J."/>
            <person name="McCowan C."/>
            <person name="Murphy C."/>
            <person name="Pearson M."/>
            <person name="Poon T.W."/>
            <person name="Priest M."/>
            <person name="Roberts A."/>
            <person name="Saif S."/>
            <person name="Shea T."/>
            <person name="Sisk P."/>
            <person name="Sykes S."/>
            <person name="Wortman J."/>
            <person name="Nusbaum C."/>
            <person name="Birren B."/>
        </authorList>
    </citation>
    <scope>NUCLEOTIDE SEQUENCE [LARGE SCALE GENOMIC DNA]</scope>
    <source>
        <strain evidence="1 2">CBS 617.96</strain>
    </source>
</reference>
<name>W9ZLQ9_9EURO</name>
<comment type="caution">
    <text evidence="1">The sequence shown here is derived from an EMBL/GenBank/DDBJ whole genome shotgun (WGS) entry which is preliminary data.</text>
</comment>
<dbReference type="EMBL" id="AMWN01000001">
    <property type="protein sequence ID" value="EXJ95414.1"/>
    <property type="molecule type" value="Genomic_DNA"/>
</dbReference>
<gene>
    <name evidence="1" type="ORF">A1O1_00535</name>
</gene>
<organism evidence="1 2">
    <name type="scientific">Capronia coronata CBS 617.96</name>
    <dbReference type="NCBI Taxonomy" id="1182541"/>
    <lineage>
        <taxon>Eukaryota</taxon>
        <taxon>Fungi</taxon>
        <taxon>Dikarya</taxon>
        <taxon>Ascomycota</taxon>
        <taxon>Pezizomycotina</taxon>
        <taxon>Eurotiomycetes</taxon>
        <taxon>Chaetothyriomycetidae</taxon>
        <taxon>Chaetothyriales</taxon>
        <taxon>Herpotrichiellaceae</taxon>
        <taxon>Capronia</taxon>
    </lineage>
</organism>
<protein>
    <submittedName>
        <fullName evidence="1">Uncharacterized protein</fullName>
    </submittedName>
</protein>
<accession>W9ZLQ9</accession>